<reference evidence="4" key="2">
    <citation type="submission" date="2015-02" db="UniProtKB">
        <authorList>
            <consortium name="EnsemblMetazoa"/>
        </authorList>
    </citation>
    <scope>IDENTIFICATION</scope>
</reference>
<organism evidence="4 5">
    <name type="scientific">Strigamia maritima</name>
    <name type="common">European centipede</name>
    <name type="synonym">Geophilus maritimus</name>
    <dbReference type="NCBI Taxonomy" id="126957"/>
    <lineage>
        <taxon>Eukaryota</taxon>
        <taxon>Metazoa</taxon>
        <taxon>Ecdysozoa</taxon>
        <taxon>Arthropoda</taxon>
        <taxon>Myriapoda</taxon>
        <taxon>Chilopoda</taxon>
        <taxon>Pleurostigmophora</taxon>
        <taxon>Geophilomorpha</taxon>
        <taxon>Linotaeniidae</taxon>
        <taxon>Strigamia</taxon>
    </lineage>
</organism>
<dbReference type="eggNOG" id="KOG1259">
    <property type="taxonomic scope" value="Eukaryota"/>
</dbReference>
<dbReference type="SUPFAM" id="SSF52075">
    <property type="entry name" value="Outer arm dynein light chain 1"/>
    <property type="match status" value="1"/>
</dbReference>
<keyword evidence="5" id="KW-1185">Reference proteome</keyword>
<reference evidence="5" key="1">
    <citation type="submission" date="2011-05" db="EMBL/GenBank/DDBJ databases">
        <authorList>
            <person name="Richards S.R."/>
            <person name="Qu J."/>
            <person name="Jiang H."/>
            <person name="Jhangiani S.N."/>
            <person name="Agravi P."/>
            <person name="Goodspeed R."/>
            <person name="Gross S."/>
            <person name="Mandapat C."/>
            <person name="Jackson L."/>
            <person name="Mathew T."/>
            <person name="Pu L."/>
            <person name="Thornton R."/>
            <person name="Saada N."/>
            <person name="Wilczek-Boney K.B."/>
            <person name="Lee S."/>
            <person name="Kovar C."/>
            <person name="Wu Y."/>
            <person name="Scherer S.E."/>
            <person name="Worley K.C."/>
            <person name="Muzny D.M."/>
            <person name="Gibbs R."/>
        </authorList>
    </citation>
    <scope>NUCLEOTIDE SEQUENCE</scope>
    <source>
        <strain evidence="5">Brora</strain>
    </source>
</reference>
<dbReference type="PROSITE" id="PS51450">
    <property type="entry name" value="LRR"/>
    <property type="match status" value="2"/>
</dbReference>
<dbReference type="PANTHER" id="PTHR15454:SF35">
    <property type="entry name" value="NISCHARIN"/>
    <property type="match status" value="1"/>
</dbReference>
<dbReference type="PROSITE" id="PS50195">
    <property type="entry name" value="PX"/>
    <property type="match status" value="1"/>
</dbReference>
<sequence>MAFYELHPEKVCQSRYICIPSYETVENVTKYRVIVTIGKYQWTVSRRYSDFFDLNEKLLSSKSIDRFLLPPKKLFGNQTESFIKQRKADLEKYLKALFILDPFPQCVVPFLEFDKYEIRFIIETLAASVWENGDSLLSSGEVFHMAPLQCHALTEILKLPKTSGLKNPKTDIGHILDFLSKHNKLLICGSQKPVGSSNIIPNQLPFSMLSFKSLVSLKLVGCNPEMLKELTNVRKTLTKLQIQDSLKTLKDFLLTDTLHWDSENIFDDFYWRAVKEADFSYNQLTSIDNSIFVLSHVEILDLSHNLISTIDHLERSSYLTTLDLSFNRFSNLSDDLHTKLGNIVSLRLTDNTIESLKGFRKLYSLVELNLKNNRVHAVTEIINLINLPCLEKLNLIGNPITNTVDYRTRVLEQFNSKVSEIYLDNSLPTEKELDTINILQALRRAREAAAVLKAQSDSDALASRRVTGLDEFRQQVLAIRNEGGTGWLRLWNQRQATLPHHASTQLKSPISEASAEPTDENTVESFSVPSFDSNEFTDNIHELILPDWLPDSSHTEFVVSLNTQLIEVMNRTPSTDELHSPQSIDVKNYFWVVILWCPSCVRCFKFPACFVILQSCVVIFLLSDLESDNRLVLLPFRCINAKCLSSINLGFHSHFLRFEEQSAGDVNEYTLLFSNARDCKACAVSLAQIATLKVEMGIPKLENSESSKYYRSPQFYSWVAVDSELRHKDEGTVTCLALNGAQIGLVEERICNLVSTGEAIEVVRTWDAKNDLLNLRIHSNQETDRDKMTVAVHGSSAISPAFSVSDKVKKLLTKMGFAVTIWFSERRVLSVRFASRETRDCFLDALTFAR</sequence>
<dbReference type="AlphaFoldDB" id="T1JDN5"/>
<dbReference type="STRING" id="126957.T1JDN5"/>
<dbReference type="Gene3D" id="3.80.10.10">
    <property type="entry name" value="Ribonuclease Inhibitor"/>
    <property type="match status" value="2"/>
</dbReference>
<dbReference type="InterPro" id="IPR032675">
    <property type="entry name" value="LRR_dom_sf"/>
</dbReference>
<keyword evidence="1" id="KW-0433">Leucine-rich repeat</keyword>
<evidence type="ECO:0000313" key="5">
    <source>
        <dbReference type="Proteomes" id="UP000014500"/>
    </source>
</evidence>
<evidence type="ECO:0000313" key="4">
    <source>
        <dbReference type="EnsemblMetazoa" id="SMAR011919-PA"/>
    </source>
</evidence>
<evidence type="ECO:0000256" key="1">
    <source>
        <dbReference type="ARBA" id="ARBA00022614"/>
    </source>
</evidence>
<dbReference type="InterPro" id="IPR036871">
    <property type="entry name" value="PX_dom_sf"/>
</dbReference>
<keyword evidence="2" id="KW-0677">Repeat</keyword>
<protein>
    <recommendedName>
        <fullName evidence="3">PX domain-containing protein</fullName>
    </recommendedName>
</protein>
<dbReference type="Gene3D" id="3.30.1520.10">
    <property type="entry name" value="Phox-like domain"/>
    <property type="match status" value="1"/>
</dbReference>
<dbReference type="OMA" id="PGEMERC"/>
<dbReference type="PANTHER" id="PTHR15454">
    <property type="entry name" value="NISCHARIN RELATED"/>
    <property type="match status" value="1"/>
</dbReference>
<dbReference type="Proteomes" id="UP000014500">
    <property type="component" value="Unassembled WGS sequence"/>
</dbReference>
<dbReference type="HOGENOM" id="CLU_335758_0_0_1"/>
<dbReference type="InterPro" id="IPR001611">
    <property type="entry name" value="Leu-rich_rpt"/>
</dbReference>
<dbReference type="GO" id="GO:0035091">
    <property type="term" value="F:phosphatidylinositol binding"/>
    <property type="evidence" value="ECO:0007669"/>
    <property type="project" value="InterPro"/>
</dbReference>
<dbReference type="InterPro" id="IPR001683">
    <property type="entry name" value="PX_dom"/>
</dbReference>
<dbReference type="EMBL" id="JH432107">
    <property type="status" value="NOT_ANNOTATED_CDS"/>
    <property type="molecule type" value="Genomic_DNA"/>
</dbReference>
<evidence type="ECO:0000256" key="2">
    <source>
        <dbReference type="ARBA" id="ARBA00022737"/>
    </source>
</evidence>
<name>T1JDN5_STRMM</name>
<dbReference type="GO" id="GO:0005737">
    <property type="term" value="C:cytoplasm"/>
    <property type="evidence" value="ECO:0007669"/>
    <property type="project" value="TreeGrafter"/>
</dbReference>
<dbReference type="EnsemblMetazoa" id="SMAR011919-RA">
    <property type="protein sequence ID" value="SMAR011919-PA"/>
    <property type="gene ID" value="SMAR011919"/>
</dbReference>
<dbReference type="SUPFAM" id="SSF64268">
    <property type="entry name" value="PX domain"/>
    <property type="match status" value="1"/>
</dbReference>
<dbReference type="PhylomeDB" id="T1JDN5"/>
<dbReference type="Pfam" id="PF00787">
    <property type="entry name" value="PX"/>
    <property type="match status" value="1"/>
</dbReference>
<dbReference type="SMART" id="SM00312">
    <property type="entry name" value="PX"/>
    <property type="match status" value="1"/>
</dbReference>
<dbReference type="FunFam" id="3.30.1520.10:FF:000020">
    <property type="entry name" value="nischarin isoform X1"/>
    <property type="match status" value="1"/>
</dbReference>
<dbReference type="Pfam" id="PF13855">
    <property type="entry name" value="LRR_8"/>
    <property type="match status" value="1"/>
</dbReference>
<feature type="domain" description="PX" evidence="3">
    <location>
        <begin position="1"/>
        <end position="128"/>
    </location>
</feature>
<evidence type="ECO:0000259" key="3">
    <source>
        <dbReference type="PROSITE" id="PS50195"/>
    </source>
</evidence>
<accession>T1JDN5</accession>
<proteinExistence type="predicted"/>